<reference evidence="3 4" key="1">
    <citation type="submission" date="2024-03" db="EMBL/GenBank/DDBJ databases">
        <title>Sulfurimonas sp. HSL3-1.</title>
        <authorList>
            <person name="Wang S."/>
        </authorList>
    </citation>
    <scope>NUCLEOTIDE SEQUENCE [LARGE SCALE GENOMIC DNA]</scope>
    <source>
        <strain evidence="3 4">HSL3-1</strain>
    </source>
</reference>
<name>A0ABZ3H9H7_9BACT</name>
<dbReference type="PANTHER" id="PTHR13774">
    <property type="entry name" value="PHENAZINE BIOSYNTHESIS PROTEIN"/>
    <property type="match status" value="1"/>
</dbReference>
<dbReference type="InterPro" id="IPR003719">
    <property type="entry name" value="Phenazine_PhzF-like"/>
</dbReference>
<dbReference type="SUPFAM" id="SSF54506">
    <property type="entry name" value="Diaminopimelate epimerase-like"/>
    <property type="match status" value="1"/>
</dbReference>
<evidence type="ECO:0000313" key="3">
    <source>
        <dbReference type="EMBL" id="XAU14279.1"/>
    </source>
</evidence>
<dbReference type="PIRSF" id="PIRSF016184">
    <property type="entry name" value="PhzC_PhzF"/>
    <property type="match status" value="1"/>
</dbReference>
<evidence type="ECO:0000256" key="2">
    <source>
        <dbReference type="ARBA" id="ARBA00023235"/>
    </source>
</evidence>
<dbReference type="Proteomes" id="UP001447842">
    <property type="component" value="Chromosome"/>
</dbReference>
<evidence type="ECO:0000256" key="1">
    <source>
        <dbReference type="ARBA" id="ARBA00008270"/>
    </source>
</evidence>
<proteinExistence type="inferred from homology"/>
<organism evidence="3 4">
    <name type="scientific">Sulfurimonas diazotrophicus</name>
    <dbReference type="NCBI Taxonomy" id="3131939"/>
    <lineage>
        <taxon>Bacteria</taxon>
        <taxon>Pseudomonadati</taxon>
        <taxon>Campylobacterota</taxon>
        <taxon>Epsilonproteobacteria</taxon>
        <taxon>Campylobacterales</taxon>
        <taxon>Sulfurimonadaceae</taxon>
        <taxon>Sulfurimonas</taxon>
    </lineage>
</organism>
<dbReference type="Gene3D" id="3.10.310.10">
    <property type="entry name" value="Diaminopimelate Epimerase, Chain A, domain 1"/>
    <property type="match status" value="2"/>
</dbReference>
<keyword evidence="2" id="KW-0413">Isomerase</keyword>
<dbReference type="EMBL" id="CP147920">
    <property type="protein sequence ID" value="XAU14279.1"/>
    <property type="molecule type" value="Genomic_DNA"/>
</dbReference>
<keyword evidence="4" id="KW-1185">Reference proteome</keyword>
<evidence type="ECO:0000313" key="4">
    <source>
        <dbReference type="Proteomes" id="UP001447842"/>
    </source>
</evidence>
<comment type="similarity">
    <text evidence="1">Belongs to the PhzF family.</text>
</comment>
<dbReference type="RefSeq" id="WP_345972037.1">
    <property type="nucleotide sequence ID" value="NZ_CP147920.1"/>
</dbReference>
<protein>
    <submittedName>
        <fullName evidence="3">PhzF family phenazine biosynthesis protein</fullName>
    </submittedName>
</protein>
<sequence>MTIPLYQIDAFAAHIFEGNPAAVCPLETWMDDTMMQWIAAENNLAETAFFVKEAQGYRIRWFTPTTEVDLCGHATLAAAHVLFKHLGYRGESITFDSRSGPLHITSKGAYLALDFPSEPPLAVPVPPEIVTAFEKPPVEVLKGSDYIVVFPDGEDLTKLTPDYAALRALDLRGVCITARNERYDFVSRFFAPNFGIDEDPVTGSAHTQLTPYWAKRLGKRTLHARQVSPRGGELRCELAGTRVIISGRAVTYLTGSISL</sequence>
<dbReference type="Pfam" id="PF02567">
    <property type="entry name" value="PhzC-PhzF"/>
    <property type="match status" value="1"/>
</dbReference>
<dbReference type="PANTHER" id="PTHR13774:SF17">
    <property type="entry name" value="PHENAZINE BIOSYNTHESIS-LIKE DOMAIN-CONTAINING PROTEIN"/>
    <property type="match status" value="1"/>
</dbReference>
<dbReference type="NCBIfam" id="TIGR00654">
    <property type="entry name" value="PhzF_family"/>
    <property type="match status" value="1"/>
</dbReference>
<accession>A0ABZ3H9H7</accession>
<gene>
    <name evidence="3" type="ORF">WCY31_08415</name>
</gene>